<reference evidence="7 8" key="1">
    <citation type="submission" date="2018-08" db="EMBL/GenBank/DDBJ databases">
        <authorList>
            <person name="Laetsch R D."/>
            <person name="Stevens L."/>
            <person name="Kumar S."/>
            <person name="Blaxter L. M."/>
        </authorList>
    </citation>
    <scope>NUCLEOTIDE SEQUENCE [LARGE SCALE GENOMIC DNA]</scope>
</reference>
<dbReference type="PANTHER" id="PTHR11132">
    <property type="entry name" value="SOLUTE CARRIER FAMILY 35"/>
    <property type="match status" value="1"/>
</dbReference>
<dbReference type="Proteomes" id="UP000276991">
    <property type="component" value="Unassembled WGS sequence"/>
</dbReference>
<gene>
    <name evidence="7" type="ORF">NAV_LOCUS6431</name>
</gene>
<evidence type="ECO:0000256" key="5">
    <source>
        <dbReference type="SAM" id="Phobius"/>
    </source>
</evidence>
<proteinExistence type="predicted"/>
<feature type="transmembrane region" description="Helical" evidence="5">
    <location>
        <begin position="232"/>
        <end position="253"/>
    </location>
</feature>
<dbReference type="AlphaFoldDB" id="A0A498SSD2"/>
<sequence length="387" mass="43164">MDQFSTLNSFTLQVAVTFIAWYFVSSASSIVNKITLQSYPYPVTVALMSLCYVELCSVPVFRLWRIKQPSISNYYLIYYIIPISFGKVIAVVSAYVSVWRVSVSYVQTVKATMPLFAVFSARIILKERQSKHVYLSLIPIIIGVAIATFTELSFDLGGLLSALLSTGIYAMLNVFVKKVLEGTDIHPLHLLALNSRIAAILLFPVWCLRDGLLFWRGVELTKNQSSPHEPTFVVFLLLSGTLSFLQNLCAFILIHRLSALSYAVANAAKRITVISASLITLRNPVTPANVFGMFLSIFGVFLYNRAKQCEKKCRVLPKSQTELTISNTSSVFLNGSAIYNDRLTPEIPSIDLVQMICCCPKLFLRWAVVAIFVAVLICLFAGHPDIR</sequence>
<name>A0A498SSD2_ACAVI</name>
<evidence type="ECO:0000313" key="8">
    <source>
        <dbReference type="Proteomes" id="UP000276991"/>
    </source>
</evidence>
<dbReference type="InterPro" id="IPR004853">
    <property type="entry name" value="Sugar_P_trans_dom"/>
</dbReference>
<feature type="transmembrane region" description="Helical" evidence="5">
    <location>
        <begin position="132"/>
        <end position="150"/>
    </location>
</feature>
<feature type="domain" description="Sugar phosphate transporter" evidence="6">
    <location>
        <begin position="13"/>
        <end position="304"/>
    </location>
</feature>
<keyword evidence="3 5" id="KW-1133">Transmembrane helix</keyword>
<evidence type="ECO:0000313" key="7">
    <source>
        <dbReference type="EMBL" id="VBB31640.1"/>
    </source>
</evidence>
<dbReference type="OrthoDB" id="6418713at2759"/>
<protein>
    <recommendedName>
        <fullName evidence="6">Sugar phosphate transporter domain-containing protein</fullName>
    </recommendedName>
</protein>
<dbReference type="InterPro" id="IPR037185">
    <property type="entry name" value="EmrE-like"/>
</dbReference>
<feature type="transmembrane region" description="Helical" evidence="5">
    <location>
        <begin position="156"/>
        <end position="176"/>
    </location>
</feature>
<dbReference type="Pfam" id="PF03151">
    <property type="entry name" value="TPT"/>
    <property type="match status" value="1"/>
</dbReference>
<feature type="transmembrane region" description="Helical" evidence="5">
    <location>
        <begin position="43"/>
        <end position="64"/>
    </location>
</feature>
<dbReference type="InterPro" id="IPR050186">
    <property type="entry name" value="TPT_transporter"/>
</dbReference>
<accession>A0A498SSD2</accession>
<organism evidence="7 8">
    <name type="scientific">Acanthocheilonema viteae</name>
    <name type="common">Filarial nematode worm</name>
    <name type="synonym">Dipetalonema viteae</name>
    <dbReference type="NCBI Taxonomy" id="6277"/>
    <lineage>
        <taxon>Eukaryota</taxon>
        <taxon>Metazoa</taxon>
        <taxon>Ecdysozoa</taxon>
        <taxon>Nematoda</taxon>
        <taxon>Chromadorea</taxon>
        <taxon>Rhabditida</taxon>
        <taxon>Spirurina</taxon>
        <taxon>Spiruromorpha</taxon>
        <taxon>Filarioidea</taxon>
        <taxon>Onchocercidae</taxon>
        <taxon>Acanthocheilonema</taxon>
    </lineage>
</organism>
<dbReference type="EMBL" id="UPTC01001318">
    <property type="protein sequence ID" value="VBB31640.1"/>
    <property type="molecule type" value="Genomic_DNA"/>
</dbReference>
<feature type="transmembrane region" description="Helical" evidence="5">
    <location>
        <begin position="12"/>
        <end position="31"/>
    </location>
</feature>
<dbReference type="GO" id="GO:0016020">
    <property type="term" value="C:membrane"/>
    <property type="evidence" value="ECO:0007669"/>
    <property type="project" value="UniProtKB-SubCell"/>
</dbReference>
<evidence type="ECO:0000256" key="3">
    <source>
        <dbReference type="ARBA" id="ARBA00022989"/>
    </source>
</evidence>
<feature type="transmembrane region" description="Helical" evidence="5">
    <location>
        <begin position="76"/>
        <end position="98"/>
    </location>
</feature>
<evidence type="ECO:0000256" key="2">
    <source>
        <dbReference type="ARBA" id="ARBA00022692"/>
    </source>
</evidence>
<feature type="transmembrane region" description="Helical" evidence="5">
    <location>
        <begin position="362"/>
        <end position="382"/>
    </location>
</feature>
<evidence type="ECO:0000256" key="4">
    <source>
        <dbReference type="ARBA" id="ARBA00023136"/>
    </source>
</evidence>
<feature type="transmembrane region" description="Helical" evidence="5">
    <location>
        <begin position="104"/>
        <end position="125"/>
    </location>
</feature>
<evidence type="ECO:0000259" key="6">
    <source>
        <dbReference type="Pfam" id="PF03151"/>
    </source>
</evidence>
<keyword evidence="8" id="KW-1185">Reference proteome</keyword>
<evidence type="ECO:0000256" key="1">
    <source>
        <dbReference type="ARBA" id="ARBA00004141"/>
    </source>
</evidence>
<feature type="transmembrane region" description="Helical" evidence="5">
    <location>
        <begin position="285"/>
        <end position="304"/>
    </location>
</feature>
<comment type="subcellular location">
    <subcellularLocation>
        <location evidence="1">Membrane</location>
        <topology evidence="1">Multi-pass membrane protein</topology>
    </subcellularLocation>
</comment>
<keyword evidence="2 5" id="KW-0812">Transmembrane</keyword>
<dbReference type="STRING" id="6277.A0A498SSD2"/>
<keyword evidence="4 5" id="KW-0472">Membrane</keyword>
<dbReference type="SUPFAM" id="SSF103481">
    <property type="entry name" value="Multidrug resistance efflux transporter EmrE"/>
    <property type="match status" value="2"/>
</dbReference>